<feature type="non-terminal residue" evidence="3">
    <location>
        <position position="183"/>
    </location>
</feature>
<dbReference type="CDD" id="cd00077">
    <property type="entry name" value="HDc"/>
    <property type="match status" value="1"/>
</dbReference>
<evidence type="ECO:0000313" key="3">
    <source>
        <dbReference type="EMBL" id="KKK47993.1"/>
    </source>
</evidence>
<dbReference type="Pfam" id="PF13328">
    <property type="entry name" value="HD_4"/>
    <property type="match status" value="1"/>
</dbReference>
<comment type="similarity">
    <text evidence="1">Belongs to the RelA/SpoT family.</text>
</comment>
<dbReference type="PANTHER" id="PTHR21262">
    <property type="entry name" value="GUANOSINE-3',5'-BIS DIPHOSPHATE 3'-PYROPHOSPHOHYDROLASE"/>
    <property type="match status" value="1"/>
</dbReference>
<dbReference type="PROSITE" id="PS51831">
    <property type="entry name" value="HD"/>
    <property type="match status" value="1"/>
</dbReference>
<dbReference type="SUPFAM" id="SSF109604">
    <property type="entry name" value="HD-domain/PDEase-like"/>
    <property type="match status" value="1"/>
</dbReference>
<dbReference type="EMBL" id="LAZR01069292">
    <property type="protein sequence ID" value="KKK47993.1"/>
    <property type="molecule type" value="Genomic_DNA"/>
</dbReference>
<comment type="caution">
    <text evidence="3">The sequence shown here is derived from an EMBL/GenBank/DDBJ whole genome shotgun (WGS) entry which is preliminary data.</text>
</comment>
<dbReference type="GO" id="GO:0005886">
    <property type="term" value="C:plasma membrane"/>
    <property type="evidence" value="ECO:0007669"/>
    <property type="project" value="TreeGrafter"/>
</dbReference>
<gene>
    <name evidence="3" type="ORF">LCGC14_3149610</name>
</gene>
<dbReference type="PANTHER" id="PTHR21262:SF31">
    <property type="entry name" value="GTP PYROPHOSPHOKINASE"/>
    <property type="match status" value="1"/>
</dbReference>
<dbReference type="FunFam" id="1.10.3210.10:FF:000001">
    <property type="entry name" value="GTP pyrophosphokinase RelA"/>
    <property type="match status" value="1"/>
</dbReference>
<name>A0A0F8VUG8_9ZZZZ</name>
<sequence>MEYQAVLDIKDFVDLSGFNKQDVSLIKKACAFASTAHESQKRLSGEPFIIHPLHVAGMLFEMGFDAEVIAAGLLHDTVEDTGITLENLKRQFGQEISNLVDGVTKISRIRSENIKQRQAENIRKMLFSMVNDIRIILIKLTDKLHNMRTLEYLEKGKAQRIAKETLDIYAPLAGRLGMARFKI</sequence>
<evidence type="ECO:0000259" key="2">
    <source>
        <dbReference type="PROSITE" id="PS51831"/>
    </source>
</evidence>
<reference evidence="3" key="1">
    <citation type="journal article" date="2015" name="Nature">
        <title>Complex archaea that bridge the gap between prokaryotes and eukaryotes.</title>
        <authorList>
            <person name="Spang A."/>
            <person name="Saw J.H."/>
            <person name="Jorgensen S.L."/>
            <person name="Zaremba-Niedzwiedzka K."/>
            <person name="Martijn J."/>
            <person name="Lind A.E."/>
            <person name="van Eijk R."/>
            <person name="Schleper C."/>
            <person name="Guy L."/>
            <person name="Ettema T.J."/>
        </authorList>
    </citation>
    <scope>NUCLEOTIDE SEQUENCE</scope>
</reference>
<dbReference type="InterPro" id="IPR003607">
    <property type="entry name" value="HD/PDEase_dom"/>
</dbReference>
<accession>A0A0F8VUG8</accession>
<dbReference type="SMART" id="SM00471">
    <property type="entry name" value="HDc"/>
    <property type="match status" value="1"/>
</dbReference>
<feature type="domain" description="HD" evidence="2">
    <location>
        <begin position="48"/>
        <end position="147"/>
    </location>
</feature>
<dbReference type="Gene3D" id="1.10.3210.10">
    <property type="entry name" value="Hypothetical protein af1432"/>
    <property type="match status" value="1"/>
</dbReference>
<protein>
    <recommendedName>
        <fullName evidence="2">HD domain-containing protein</fullName>
    </recommendedName>
</protein>
<dbReference type="AlphaFoldDB" id="A0A0F8VUG8"/>
<organism evidence="3">
    <name type="scientific">marine sediment metagenome</name>
    <dbReference type="NCBI Taxonomy" id="412755"/>
    <lineage>
        <taxon>unclassified sequences</taxon>
        <taxon>metagenomes</taxon>
        <taxon>ecological metagenomes</taxon>
    </lineage>
</organism>
<dbReference type="InterPro" id="IPR006674">
    <property type="entry name" value="HD_domain"/>
</dbReference>
<evidence type="ECO:0000256" key="1">
    <source>
        <dbReference type="ARBA" id="ARBA00007476"/>
    </source>
</evidence>
<proteinExistence type="inferred from homology"/>